<dbReference type="SMART" id="SM00360">
    <property type="entry name" value="RRM"/>
    <property type="match status" value="4"/>
</dbReference>
<evidence type="ECO:0000259" key="5">
    <source>
        <dbReference type="PROSITE" id="PS50102"/>
    </source>
</evidence>
<reference evidence="7 8" key="1">
    <citation type="submission" date="2025-04" db="UniProtKB">
        <authorList>
            <consortium name="RefSeq"/>
        </authorList>
    </citation>
    <scope>IDENTIFICATION</scope>
</reference>
<proteinExistence type="predicted"/>
<dbReference type="PROSITE" id="PS50102">
    <property type="entry name" value="RRM"/>
    <property type="match status" value="3"/>
</dbReference>
<protein>
    <submittedName>
        <fullName evidence="7 8">RNA-binding protein 12B-like</fullName>
    </submittedName>
</protein>
<evidence type="ECO:0000256" key="2">
    <source>
        <dbReference type="ARBA" id="ARBA00022884"/>
    </source>
</evidence>
<feature type="compositionally biased region" description="Basic and acidic residues" evidence="4">
    <location>
        <begin position="242"/>
        <end position="260"/>
    </location>
</feature>
<dbReference type="Proteomes" id="UP000515156">
    <property type="component" value="Chromosome 1"/>
</dbReference>
<evidence type="ECO:0000256" key="1">
    <source>
        <dbReference type="ARBA" id="ARBA00022737"/>
    </source>
</evidence>
<dbReference type="Gene3D" id="3.30.70.330">
    <property type="match status" value="5"/>
</dbReference>
<dbReference type="RefSeq" id="XP_030072381.1">
    <property type="nucleotide sequence ID" value="XM_030216521.1"/>
</dbReference>
<evidence type="ECO:0000313" key="9">
    <source>
        <dbReference type="RefSeq" id="XP_030072389.1"/>
    </source>
</evidence>
<keyword evidence="6" id="KW-1185">Reference proteome</keyword>
<name>A0A6P7Z6Y5_9AMPH</name>
<dbReference type="AlphaFoldDB" id="A0A6P7Z6Y5"/>
<dbReference type="RefSeq" id="XP_030072373.1">
    <property type="nucleotide sequence ID" value="XM_030216513.1"/>
</dbReference>
<evidence type="ECO:0000313" key="8">
    <source>
        <dbReference type="RefSeq" id="XP_030072381.1"/>
    </source>
</evidence>
<keyword evidence="1" id="KW-0677">Repeat</keyword>
<dbReference type="SUPFAM" id="SSF54928">
    <property type="entry name" value="RNA-binding domain, RBD"/>
    <property type="match status" value="4"/>
</dbReference>
<dbReference type="RefSeq" id="XP_030072389.1">
    <property type="nucleotide sequence ID" value="XM_030216529.1"/>
</dbReference>
<feature type="domain" description="RRM" evidence="5">
    <location>
        <begin position="561"/>
        <end position="637"/>
    </location>
</feature>
<dbReference type="InterPro" id="IPR000504">
    <property type="entry name" value="RRM_dom"/>
</dbReference>
<feature type="domain" description="RRM" evidence="5">
    <location>
        <begin position="149"/>
        <end position="228"/>
    </location>
</feature>
<dbReference type="KEGG" id="muo:115478873"/>
<dbReference type="OrthoDB" id="2588702at2759"/>
<dbReference type="InterPro" id="IPR050666">
    <property type="entry name" value="ESRP"/>
</dbReference>
<evidence type="ECO:0000313" key="7">
    <source>
        <dbReference type="RefSeq" id="XP_030072373.1"/>
    </source>
</evidence>
<feature type="region of interest" description="Disordered" evidence="4">
    <location>
        <begin position="242"/>
        <end position="265"/>
    </location>
</feature>
<gene>
    <name evidence="7 8 9" type="primary">LOC115478873</name>
</gene>
<evidence type="ECO:0000256" key="4">
    <source>
        <dbReference type="SAM" id="MobiDB-lite"/>
    </source>
</evidence>
<dbReference type="PANTHER" id="PTHR13976">
    <property type="entry name" value="HETEROGENEOUS NUCLEAR RIBONUCLEOPROTEIN-RELATED"/>
    <property type="match status" value="1"/>
</dbReference>
<dbReference type="InterPro" id="IPR012677">
    <property type="entry name" value="Nucleotide-bd_a/b_plait_sf"/>
</dbReference>
<evidence type="ECO:0000313" key="6">
    <source>
        <dbReference type="Proteomes" id="UP000515156"/>
    </source>
</evidence>
<dbReference type="GeneID" id="115478873"/>
<feature type="region of interest" description="Disordered" evidence="4">
    <location>
        <begin position="514"/>
        <end position="546"/>
    </location>
</feature>
<evidence type="ECO:0000256" key="3">
    <source>
        <dbReference type="PROSITE-ProRule" id="PRU00176"/>
    </source>
</evidence>
<dbReference type="InterPro" id="IPR035979">
    <property type="entry name" value="RBD_domain_sf"/>
</dbReference>
<feature type="domain" description="RRM" evidence="5">
    <location>
        <begin position="384"/>
        <end position="461"/>
    </location>
</feature>
<dbReference type="GO" id="GO:0003723">
    <property type="term" value="F:RNA binding"/>
    <property type="evidence" value="ECO:0007669"/>
    <property type="project" value="UniProtKB-UniRule"/>
</dbReference>
<accession>A0A6P7Z6Y5</accession>
<dbReference type="Pfam" id="PF00076">
    <property type="entry name" value="RRM_1"/>
    <property type="match status" value="2"/>
</dbReference>
<keyword evidence="2 3" id="KW-0694">RNA-binding</keyword>
<sequence>MAVVIRLQGLPVSAGSADIRHFFMGLTVPDGGVHIIGGEFGEAYIIFATDDDARCAMNRSEGFIKQSRIQLYLSSKSEMQSTIEMNRNRGREPKPVTRGYGSTVSGATGDAKFSNVVAPFKRINKTGPISSNCYNQSGREAQLRDSDDLYLFLQGLPYSSDEEEVRTFFHGLHVDEIIFLQHRSGSFLGRKNGNSLVKFTTRKDALEGLKRHKQYIGTRFIDISKATKEQWKENSDLLVKDVGHDDDQHGDQSSSRERNGRARSRSPHNLDFYVHIKNMSNIVEKKDVKSFFQNLDVSDNQIRFLYNSYNRTKDGFIQFKNEKDYRTALGLHKQILKNRMVYIYPIGRKSMLKLIENQSAQRGKHVDEYRPGSSFQDTSSKPRLYIYIRNFPFDVTKSEVRKFFVGFSLNDDDIYLLNDENEVGLGEALVMFHSEELVAHAENLNHRRFLGTEVLLQRISEAQLKEFGVNPFPGESNDNVHHMNRYSHSGSSHAPSVQSYRASDDFRYGPEEGRVPPKYFRGQHPRMDFSGNRFANRNNGMEGNPERRMRFDDDGDSTGPAVIQLINIPFTTTVDEILDFFYGYRVIPDSVSIQYNESGFATGVATIAMENAREALAAIQELNDRPVGPRKIKLSLL</sequence>
<organism evidence="6 8">
    <name type="scientific">Microcaecilia unicolor</name>
    <dbReference type="NCBI Taxonomy" id="1415580"/>
    <lineage>
        <taxon>Eukaryota</taxon>
        <taxon>Metazoa</taxon>
        <taxon>Chordata</taxon>
        <taxon>Craniata</taxon>
        <taxon>Vertebrata</taxon>
        <taxon>Euteleostomi</taxon>
        <taxon>Amphibia</taxon>
        <taxon>Gymnophiona</taxon>
        <taxon>Siphonopidae</taxon>
        <taxon>Microcaecilia</taxon>
    </lineage>
</organism>